<dbReference type="RefSeq" id="WP_231327257.1">
    <property type="nucleotide sequence ID" value="NZ_CP088156.1"/>
</dbReference>
<proteinExistence type="predicted"/>
<keyword evidence="3" id="KW-1185">Reference proteome</keyword>
<protein>
    <recommendedName>
        <fullName evidence="4">Heme-binding protein</fullName>
    </recommendedName>
</protein>
<feature type="signal peptide" evidence="1">
    <location>
        <begin position="1"/>
        <end position="25"/>
    </location>
</feature>
<name>A0ABY3RLY3_9BRAD</name>
<evidence type="ECO:0000313" key="2">
    <source>
        <dbReference type="EMBL" id="UFZ07807.1"/>
    </source>
</evidence>
<organism evidence="2 3">
    <name type="scientific">Bradyrhizobium ontarionense</name>
    <dbReference type="NCBI Taxonomy" id="2898149"/>
    <lineage>
        <taxon>Bacteria</taxon>
        <taxon>Pseudomonadati</taxon>
        <taxon>Pseudomonadota</taxon>
        <taxon>Alphaproteobacteria</taxon>
        <taxon>Hyphomicrobiales</taxon>
        <taxon>Nitrobacteraceae</taxon>
        <taxon>Bradyrhizobium</taxon>
    </lineage>
</organism>
<sequence>MTRHSLTQGLICGLLVMVGPTVAAAQSAPAVVAADQLGNIQTAINKAIGAQAKTIEITTDGNVLVVARVNSNMNASTHEGRNNEAKTIAAIVAGSIGGSSGYGTMSTIRVDYMTRAKASSKAASRAKIVDRVEFRKGPDSVFDFHQT</sequence>
<accession>A0ABY3RLY3</accession>
<dbReference type="EMBL" id="CP088156">
    <property type="protein sequence ID" value="UFZ07807.1"/>
    <property type="molecule type" value="Genomic_DNA"/>
</dbReference>
<gene>
    <name evidence="2" type="ORF">LQG66_16520</name>
</gene>
<evidence type="ECO:0008006" key="4">
    <source>
        <dbReference type="Google" id="ProtNLM"/>
    </source>
</evidence>
<evidence type="ECO:0000256" key="1">
    <source>
        <dbReference type="SAM" id="SignalP"/>
    </source>
</evidence>
<evidence type="ECO:0000313" key="3">
    <source>
        <dbReference type="Proteomes" id="UP001431010"/>
    </source>
</evidence>
<reference evidence="2" key="1">
    <citation type="journal article" date="2024" name="Antonie Van Leeuwenhoek">
        <title>Bradyrhizobium ontarionense sp. nov., a novel bacterial symbiont isolated from Aeschynomene indica (Indian jointvetch), harbours photosynthesis, nitrogen fixation and nitrous oxide (N2O) reductase genes.</title>
        <authorList>
            <person name="Bromfield E.S.P."/>
            <person name="Cloutier S."/>
        </authorList>
    </citation>
    <scope>NUCLEOTIDE SEQUENCE</scope>
    <source>
        <strain evidence="2">A19</strain>
    </source>
</reference>
<feature type="chain" id="PRO_5045660777" description="Heme-binding protein" evidence="1">
    <location>
        <begin position="26"/>
        <end position="147"/>
    </location>
</feature>
<keyword evidence="1" id="KW-0732">Signal</keyword>
<dbReference type="Proteomes" id="UP001431010">
    <property type="component" value="Chromosome"/>
</dbReference>